<dbReference type="PROSITE" id="PS00072">
    <property type="entry name" value="ACYL_COA_DH_1"/>
    <property type="match status" value="1"/>
</dbReference>
<dbReference type="EC" id="1.3.8.8" evidence="6"/>
<comment type="catalytic activity">
    <reaction evidence="25">
        <text>oxidized [electron-transfer flavoprotein] + (9Z)-octadecenoyl-CoA + H(+) = (2E,9Z)-octadecadienoyl-CoA + reduced [electron-transfer flavoprotein]</text>
        <dbReference type="Rhea" id="RHEA:47300"/>
        <dbReference type="Rhea" id="RHEA-COMP:10685"/>
        <dbReference type="Rhea" id="RHEA-COMP:10686"/>
        <dbReference type="ChEBI" id="CHEBI:15378"/>
        <dbReference type="ChEBI" id="CHEBI:57387"/>
        <dbReference type="ChEBI" id="CHEBI:57692"/>
        <dbReference type="ChEBI" id="CHEBI:58307"/>
        <dbReference type="ChEBI" id="CHEBI:77553"/>
    </reaction>
    <physiologicalReaction direction="left-to-right" evidence="25">
        <dbReference type="Rhea" id="RHEA:47301"/>
    </physiologicalReaction>
</comment>
<comment type="subunit">
    <text evidence="5">Homotetramer.</text>
</comment>
<dbReference type="GO" id="GO:0050660">
    <property type="term" value="F:flavin adenine dinucleotide binding"/>
    <property type="evidence" value="ECO:0007669"/>
    <property type="project" value="InterPro"/>
</dbReference>
<evidence type="ECO:0000256" key="12">
    <source>
        <dbReference type="ARBA" id="ARBA00022946"/>
    </source>
</evidence>
<comment type="catalytic activity">
    <reaction evidence="23">
        <text>tetracosanoyl-CoA + oxidized [electron-transfer flavoprotein] + H(+) = (2E)-tetracosenoyl-CoA + reduced [electron-transfer flavoprotein]</text>
        <dbReference type="Rhea" id="RHEA:47232"/>
        <dbReference type="Rhea" id="RHEA-COMP:10685"/>
        <dbReference type="Rhea" id="RHEA-COMP:10686"/>
        <dbReference type="ChEBI" id="CHEBI:15378"/>
        <dbReference type="ChEBI" id="CHEBI:57692"/>
        <dbReference type="ChEBI" id="CHEBI:58307"/>
        <dbReference type="ChEBI" id="CHEBI:65052"/>
        <dbReference type="ChEBI" id="CHEBI:74693"/>
    </reaction>
    <physiologicalReaction direction="left-to-right" evidence="23">
        <dbReference type="Rhea" id="RHEA:47233"/>
    </physiologicalReaction>
</comment>
<evidence type="ECO:0000256" key="27">
    <source>
        <dbReference type="ARBA" id="ARBA00049038"/>
    </source>
</evidence>
<dbReference type="FunFam" id="2.40.110.10:FF:000002">
    <property type="entry name" value="Acyl-CoA dehydrogenase fadE12"/>
    <property type="match status" value="1"/>
</dbReference>
<reference evidence="36" key="3">
    <citation type="submission" date="2015-06" db="UniProtKB">
        <authorList>
            <consortium name="EnsemblMetazoa"/>
        </authorList>
    </citation>
    <scope>IDENTIFICATION</scope>
</reference>
<comment type="catalytic activity">
    <reaction evidence="19">
        <text>decanoyl-CoA + oxidized [electron-transfer flavoprotein] + H(+) = (2E)-decenoyl-CoA + reduced [electron-transfer flavoprotein]</text>
        <dbReference type="Rhea" id="RHEA:48176"/>
        <dbReference type="Rhea" id="RHEA-COMP:10685"/>
        <dbReference type="Rhea" id="RHEA-COMP:10686"/>
        <dbReference type="ChEBI" id="CHEBI:15378"/>
        <dbReference type="ChEBI" id="CHEBI:57692"/>
        <dbReference type="ChEBI" id="CHEBI:58307"/>
        <dbReference type="ChEBI" id="CHEBI:61406"/>
        <dbReference type="ChEBI" id="CHEBI:61430"/>
    </reaction>
    <physiologicalReaction direction="left-to-right" evidence="19">
        <dbReference type="Rhea" id="RHEA:48177"/>
    </physiologicalReaction>
</comment>
<evidence type="ECO:0000256" key="13">
    <source>
        <dbReference type="ARBA" id="ARBA00022990"/>
    </source>
</evidence>
<dbReference type="EMBL" id="KB306032">
    <property type="protein sequence ID" value="ELU00423.1"/>
    <property type="molecule type" value="Genomic_DNA"/>
</dbReference>
<dbReference type="OrthoDB" id="9988775at2759"/>
<dbReference type="GO" id="GO:0042758">
    <property type="term" value="P:long-chain fatty acid catabolic process"/>
    <property type="evidence" value="ECO:0007669"/>
    <property type="project" value="InterPro"/>
</dbReference>
<organism evidence="35">
    <name type="scientific">Capitella teleta</name>
    <name type="common">Polychaete worm</name>
    <dbReference type="NCBI Taxonomy" id="283909"/>
    <lineage>
        <taxon>Eukaryota</taxon>
        <taxon>Metazoa</taxon>
        <taxon>Spiralia</taxon>
        <taxon>Lophotrochozoa</taxon>
        <taxon>Annelida</taxon>
        <taxon>Polychaeta</taxon>
        <taxon>Sedentaria</taxon>
        <taxon>Scolecida</taxon>
        <taxon>Capitellidae</taxon>
        <taxon>Capitella</taxon>
    </lineage>
</organism>
<evidence type="ECO:0000256" key="21">
    <source>
        <dbReference type="ARBA" id="ARBA00047916"/>
    </source>
</evidence>
<keyword evidence="10 31" id="KW-0274">FAD</keyword>
<dbReference type="Proteomes" id="UP000014760">
    <property type="component" value="Unassembled WGS sequence"/>
</dbReference>
<evidence type="ECO:0000256" key="3">
    <source>
        <dbReference type="ARBA" id="ARBA00005198"/>
    </source>
</evidence>
<dbReference type="Pfam" id="PF02771">
    <property type="entry name" value="Acyl-CoA_dh_N"/>
    <property type="match status" value="1"/>
</dbReference>
<comment type="catalytic activity">
    <reaction evidence="21">
        <text>oxidized [electron-transfer flavoprotein] + hexadecanoyl-CoA + H(+) = (2E)-hexadecenoyl-CoA + reduced [electron-transfer flavoprotein]</text>
        <dbReference type="Rhea" id="RHEA:43448"/>
        <dbReference type="Rhea" id="RHEA-COMP:10685"/>
        <dbReference type="Rhea" id="RHEA-COMP:10686"/>
        <dbReference type="ChEBI" id="CHEBI:15378"/>
        <dbReference type="ChEBI" id="CHEBI:57379"/>
        <dbReference type="ChEBI" id="CHEBI:57692"/>
        <dbReference type="ChEBI" id="CHEBI:58307"/>
        <dbReference type="ChEBI" id="CHEBI:61526"/>
    </reaction>
    <physiologicalReaction direction="left-to-right" evidence="21">
        <dbReference type="Rhea" id="RHEA:43449"/>
    </physiologicalReaction>
</comment>
<protein>
    <recommendedName>
        <fullName evidence="7">Long-chain specific acyl-CoA dehydrogenase, mitochondrial</fullName>
        <ecNumber evidence="6">1.3.8.8</ecNumber>
    </recommendedName>
</protein>
<comment type="pathway">
    <text evidence="3">Lipid metabolism; mitochondrial fatty acid beta-oxidation.</text>
</comment>
<comment type="catalytic activity">
    <reaction evidence="28">
        <text>eicosanoyl-CoA + oxidized [electron-transfer flavoprotein] + H(+) = (2E)-eicosenoyl-CoA + reduced [electron-transfer flavoprotein]</text>
        <dbReference type="Rhea" id="RHEA:47236"/>
        <dbReference type="Rhea" id="RHEA-COMP:10685"/>
        <dbReference type="Rhea" id="RHEA-COMP:10686"/>
        <dbReference type="ChEBI" id="CHEBI:15378"/>
        <dbReference type="ChEBI" id="CHEBI:57380"/>
        <dbReference type="ChEBI" id="CHEBI:57692"/>
        <dbReference type="ChEBI" id="CHEBI:58307"/>
        <dbReference type="ChEBI" id="CHEBI:74691"/>
    </reaction>
    <physiologicalReaction direction="left-to-right" evidence="28">
        <dbReference type="Rhea" id="RHEA:47237"/>
    </physiologicalReaction>
</comment>
<dbReference type="GO" id="GO:0019254">
    <property type="term" value="P:carnitine metabolic process, CoA-linked"/>
    <property type="evidence" value="ECO:0007669"/>
    <property type="project" value="TreeGrafter"/>
</dbReference>
<dbReference type="PANTHER" id="PTHR48083">
    <property type="entry name" value="MEDIUM-CHAIN SPECIFIC ACYL-COA DEHYDROGENASE, MITOCHONDRIAL-RELATED"/>
    <property type="match status" value="1"/>
</dbReference>
<name>R7U9G5_CAPTE</name>
<comment type="catalytic activity">
    <reaction evidence="18">
        <text>a long-chain 2,3-saturated fatty acyl-CoA + oxidized [electron-transfer flavoprotein] + H(+) = a long-chain (2E)-enoyl-CoA + reduced [electron-transfer flavoprotein]</text>
        <dbReference type="Rhea" id="RHEA:17721"/>
        <dbReference type="Rhea" id="RHEA-COMP:10685"/>
        <dbReference type="Rhea" id="RHEA-COMP:10686"/>
        <dbReference type="ChEBI" id="CHEBI:15378"/>
        <dbReference type="ChEBI" id="CHEBI:57692"/>
        <dbReference type="ChEBI" id="CHEBI:58307"/>
        <dbReference type="ChEBI" id="CHEBI:83721"/>
        <dbReference type="ChEBI" id="CHEBI:83727"/>
        <dbReference type="EC" id="1.3.8.8"/>
    </reaction>
    <physiologicalReaction direction="left-to-right" evidence="18">
        <dbReference type="Rhea" id="RHEA:17722"/>
    </physiologicalReaction>
</comment>
<evidence type="ECO:0000256" key="8">
    <source>
        <dbReference type="ARBA" id="ARBA00022553"/>
    </source>
</evidence>
<keyword evidence="15" id="KW-0443">Lipid metabolism</keyword>
<dbReference type="Pfam" id="PF02770">
    <property type="entry name" value="Acyl-CoA_dh_M"/>
    <property type="match status" value="1"/>
</dbReference>
<evidence type="ECO:0000256" key="23">
    <source>
        <dbReference type="ARBA" id="ARBA00048086"/>
    </source>
</evidence>
<evidence type="ECO:0000256" key="14">
    <source>
        <dbReference type="ARBA" id="ARBA00023002"/>
    </source>
</evidence>
<keyword evidence="8" id="KW-0597">Phosphoprotein</keyword>
<dbReference type="OMA" id="MWEYPVA"/>
<evidence type="ECO:0000256" key="20">
    <source>
        <dbReference type="ARBA" id="ARBA00047893"/>
    </source>
</evidence>
<dbReference type="Pfam" id="PF00441">
    <property type="entry name" value="Acyl-CoA_dh_1"/>
    <property type="match status" value="1"/>
</dbReference>
<evidence type="ECO:0000256" key="4">
    <source>
        <dbReference type="ARBA" id="ARBA00009347"/>
    </source>
</evidence>
<dbReference type="GO" id="GO:0033539">
    <property type="term" value="P:fatty acid beta-oxidation using acyl-CoA dehydrogenase"/>
    <property type="evidence" value="ECO:0007669"/>
    <property type="project" value="TreeGrafter"/>
</dbReference>
<dbReference type="GO" id="GO:0005759">
    <property type="term" value="C:mitochondrial matrix"/>
    <property type="evidence" value="ECO:0007669"/>
    <property type="project" value="UniProtKB-SubCell"/>
</dbReference>
<evidence type="ECO:0000256" key="16">
    <source>
        <dbReference type="ARBA" id="ARBA00023128"/>
    </source>
</evidence>
<keyword evidence="12" id="KW-0809">Transit peptide</keyword>
<dbReference type="Gene3D" id="2.40.110.10">
    <property type="entry name" value="Butyryl-CoA Dehydrogenase, subunit A, domain 2"/>
    <property type="match status" value="1"/>
</dbReference>
<dbReference type="SUPFAM" id="SSF47203">
    <property type="entry name" value="Acyl-CoA dehydrogenase C-terminal domain-like"/>
    <property type="match status" value="1"/>
</dbReference>
<dbReference type="Gene3D" id="1.20.140.10">
    <property type="entry name" value="Butyryl-CoA Dehydrogenase, subunit A, domain 3"/>
    <property type="match status" value="1"/>
</dbReference>
<evidence type="ECO:0000313" key="35">
    <source>
        <dbReference type="EMBL" id="ELU00423.1"/>
    </source>
</evidence>
<evidence type="ECO:0000256" key="26">
    <source>
        <dbReference type="ARBA" id="ARBA00048877"/>
    </source>
</evidence>
<comment type="catalytic activity">
    <reaction evidence="26">
        <text>octanoyl-CoA + oxidized [electron-transfer flavoprotein] + H(+) = (2E)-octenoyl-CoA + reduced [electron-transfer flavoprotein]</text>
        <dbReference type="Rhea" id="RHEA:48180"/>
        <dbReference type="Rhea" id="RHEA-COMP:10685"/>
        <dbReference type="Rhea" id="RHEA-COMP:10686"/>
        <dbReference type="ChEBI" id="CHEBI:15378"/>
        <dbReference type="ChEBI" id="CHEBI:57386"/>
        <dbReference type="ChEBI" id="CHEBI:57692"/>
        <dbReference type="ChEBI" id="CHEBI:58307"/>
        <dbReference type="ChEBI" id="CHEBI:62242"/>
    </reaction>
    <physiologicalReaction direction="left-to-right" evidence="26">
        <dbReference type="Rhea" id="RHEA:48181"/>
    </physiologicalReaction>
</comment>
<evidence type="ECO:0000256" key="6">
    <source>
        <dbReference type="ARBA" id="ARBA00012040"/>
    </source>
</evidence>
<dbReference type="GO" id="GO:0004466">
    <property type="term" value="F:long-chain fatty acyl-CoA dehydrogenase activity"/>
    <property type="evidence" value="ECO:0007669"/>
    <property type="project" value="UniProtKB-EC"/>
</dbReference>
<dbReference type="InterPro" id="IPR009075">
    <property type="entry name" value="AcylCo_DH/oxidase_C"/>
</dbReference>
<dbReference type="FunFam" id="1.10.540.10:FF:000017">
    <property type="entry name" value="long-chain specific acyl-CoA dehydrogenase, mitochondrial"/>
    <property type="match status" value="1"/>
</dbReference>
<dbReference type="InterPro" id="IPR036250">
    <property type="entry name" value="AcylCo_DH-like_C"/>
</dbReference>
<dbReference type="InterPro" id="IPR050741">
    <property type="entry name" value="Acyl-CoA_dehydrogenase"/>
</dbReference>
<comment type="catalytic activity">
    <reaction evidence="22">
        <text>docosanoyl-CoA + oxidized [electron-transfer flavoprotein] + H(+) = (2E)-docosenoyl-CoA + reduced [electron-transfer flavoprotein]</text>
        <dbReference type="Rhea" id="RHEA:47228"/>
        <dbReference type="Rhea" id="RHEA-COMP:10685"/>
        <dbReference type="Rhea" id="RHEA-COMP:10686"/>
        <dbReference type="ChEBI" id="CHEBI:15378"/>
        <dbReference type="ChEBI" id="CHEBI:57692"/>
        <dbReference type="ChEBI" id="CHEBI:58307"/>
        <dbReference type="ChEBI" id="CHEBI:65059"/>
        <dbReference type="ChEBI" id="CHEBI:74692"/>
    </reaction>
    <physiologicalReaction direction="left-to-right" evidence="22">
        <dbReference type="Rhea" id="RHEA:47229"/>
    </physiologicalReaction>
</comment>
<evidence type="ECO:0000313" key="37">
    <source>
        <dbReference type="Proteomes" id="UP000014760"/>
    </source>
</evidence>
<reference evidence="35 37" key="2">
    <citation type="journal article" date="2013" name="Nature">
        <title>Insights into bilaterian evolution from three spiralian genomes.</title>
        <authorList>
            <person name="Simakov O."/>
            <person name="Marletaz F."/>
            <person name="Cho S.J."/>
            <person name="Edsinger-Gonzales E."/>
            <person name="Havlak P."/>
            <person name="Hellsten U."/>
            <person name="Kuo D.H."/>
            <person name="Larsson T."/>
            <person name="Lv J."/>
            <person name="Arendt D."/>
            <person name="Savage R."/>
            <person name="Osoegawa K."/>
            <person name="de Jong P."/>
            <person name="Grimwood J."/>
            <person name="Chapman J.A."/>
            <person name="Shapiro H."/>
            <person name="Aerts A."/>
            <person name="Otillar R.P."/>
            <person name="Terry A.Y."/>
            <person name="Boore J.L."/>
            <person name="Grigoriev I.V."/>
            <person name="Lindberg D.R."/>
            <person name="Seaver E.C."/>
            <person name="Weisblat D.A."/>
            <person name="Putnam N.H."/>
            <person name="Rokhsar D.S."/>
        </authorList>
    </citation>
    <scope>NUCLEOTIDE SEQUENCE</scope>
    <source>
        <strain evidence="35 37">I ESC-2004</strain>
    </source>
</reference>
<dbReference type="AlphaFoldDB" id="R7U9G5"/>
<evidence type="ECO:0000256" key="24">
    <source>
        <dbReference type="ARBA" id="ARBA00048187"/>
    </source>
</evidence>
<evidence type="ECO:0000256" key="17">
    <source>
        <dbReference type="ARBA" id="ARBA00045155"/>
    </source>
</evidence>
<keyword evidence="14 31" id="KW-0560">Oxidoreductase</keyword>
<dbReference type="EnsemblMetazoa" id="CapteT169517">
    <property type="protein sequence ID" value="CapteP169517"/>
    <property type="gene ID" value="CapteG169517"/>
</dbReference>
<evidence type="ECO:0000256" key="29">
    <source>
        <dbReference type="ARBA" id="ARBA00049192"/>
    </source>
</evidence>
<evidence type="ECO:0000256" key="15">
    <source>
        <dbReference type="ARBA" id="ARBA00023098"/>
    </source>
</evidence>
<feature type="domain" description="Acyl-CoA dehydrogenase/oxidase N-terminal" evidence="34">
    <location>
        <begin position="64"/>
        <end position="175"/>
    </location>
</feature>
<evidence type="ECO:0000256" key="9">
    <source>
        <dbReference type="ARBA" id="ARBA00022630"/>
    </source>
</evidence>
<evidence type="ECO:0000256" key="22">
    <source>
        <dbReference type="ARBA" id="ARBA00048020"/>
    </source>
</evidence>
<dbReference type="EMBL" id="AMQN01009711">
    <property type="status" value="NOT_ANNOTATED_CDS"/>
    <property type="molecule type" value="Genomic_DNA"/>
</dbReference>
<feature type="domain" description="Acyl-CoA oxidase/dehydrogenase middle" evidence="33">
    <location>
        <begin position="179"/>
        <end position="276"/>
    </location>
</feature>
<dbReference type="SUPFAM" id="SSF56645">
    <property type="entry name" value="Acyl-CoA dehydrogenase NM domain-like"/>
    <property type="match status" value="1"/>
</dbReference>
<proteinExistence type="inferred from homology"/>
<keyword evidence="37" id="KW-1185">Reference proteome</keyword>
<dbReference type="STRING" id="283909.R7U9G5"/>
<evidence type="ECO:0000256" key="19">
    <source>
        <dbReference type="ARBA" id="ARBA00047546"/>
    </source>
</evidence>
<dbReference type="Gene3D" id="1.10.540.10">
    <property type="entry name" value="Acyl-CoA dehydrogenase/oxidase, N-terminal domain"/>
    <property type="match status" value="1"/>
</dbReference>
<evidence type="ECO:0000256" key="1">
    <source>
        <dbReference type="ARBA" id="ARBA00001974"/>
    </source>
</evidence>
<dbReference type="InterPro" id="IPR046373">
    <property type="entry name" value="Acyl-CoA_Oxase/DH_mid-dom_sf"/>
</dbReference>
<evidence type="ECO:0000256" key="28">
    <source>
        <dbReference type="ARBA" id="ARBA00049140"/>
    </source>
</evidence>
<comment type="similarity">
    <text evidence="4 31">Belongs to the acyl-CoA dehydrogenase family.</text>
</comment>
<dbReference type="HOGENOM" id="CLU_018204_0_3_1"/>
<dbReference type="CDD" id="cd01160">
    <property type="entry name" value="LCAD"/>
    <property type="match status" value="1"/>
</dbReference>
<comment type="catalytic activity">
    <reaction evidence="27">
        <text>tetradecanoyl-CoA + oxidized [electron-transfer flavoprotein] + H(+) = (2E)-tetradecenoyl-CoA + reduced [electron-transfer flavoprotein]</text>
        <dbReference type="Rhea" id="RHEA:47316"/>
        <dbReference type="Rhea" id="RHEA-COMP:10685"/>
        <dbReference type="Rhea" id="RHEA-COMP:10686"/>
        <dbReference type="ChEBI" id="CHEBI:15378"/>
        <dbReference type="ChEBI" id="CHEBI:57385"/>
        <dbReference type="ChEBI" id="CHEBI:57692"/>
        <dbReference type="ChEBI" id="CHEBI:58307"/>
        <dbReference type="ChEBI" id="CHEBI:61405"/>
    </reaction>
    <physiologicalReaction direction="left-to-right" evidence="27">
        <dbReference type="Rhea" id="RHEA:47317"/>
    </physiologicalReaction>
</comment>
<evidence type="ECO:0000256" key="10">
    <source>
        <dbReference type="ARBA" id="ARBA00022827"/>
    </source>
</evidence>
<evidence type="ECO:0000256" key="25">
    <source>
        <dbReference type="ARBA" id="ARBA00048725"/>
    </source>
</evidence>
<keyword evidence="16" id="KW-0496">Mitochondrion</keyword>
<dbReference type="InterPro" id="IPR034179">
    <property type="entry name" value="LCAD"/>
</dbReference>
<evidence type="ECO:0000256" key="11">
    <source>
        <dbReference type="ARBA" id="ARBA00022832"/>
    </source>
</evidence>
<dbReference type="InterPro" id="IPR037069">
    <property type="entry name" value="AcylCoA_DH/ox_N_sf"/>
</dbReference>
<dbReference type="PROSITE" id="PS00073">
    <property type="entry name" value="ACYL_COA_DH_2"/>
    <property type="match status" value="1"/>
</dbReference>
<comment type="function">
    <text evidence="17">Long-chain specific acyl-CoA dehydrogenase is one of the acyl-CoA dehydrogenases that catalyze the first step of mitochondrial fatty acid beta-oxidation, an aerobic process breaking down fatty acids into acetyl-CoA and allowing the production of energy from fats. The first step of fatty acid beta-oxidation consists in the removal of one hydrogen from C-2 and C-3 of the straight-chain fatty acyl-CoA thioester, resulting in the formation of trans-2-enoyl-CoA. Among the different mitochondrial acyl-CoA dehydrogenases, long-chain specific acyl-CoA dehydrogenase can act on saturated and unsaturated acyl-CoAs with 6 to 24 carbons with a preference for 8 to 18 carbons long primary chains.</text>
</comment>
<comment type="catalytic activity">
    <reaction evidence="29">
        <text>hexanoyl-CoA + oxidized [electron-transfer flavoprotein] + H(+) = (2E)-hexenoyl-CoA + reduced [electron-transfer flavoprotein]</text>
        <dbReference type="Rhea" id="RHEA:43464"/>
        <dbReference type="Rhea" id="RHEA-COMP:10685"/>
        <dbReference type="Rhea" id="RHEA-COMP:10686"/>
        <dbReference type="ChEBI" id="CHEBI:15378"/>
        <dbReference type="ChEBI" id="CHEBI:57692"/>
        <dbReference type="ChEBI" id="CHEBI:58307"/>
        <dbReference type="ChEBI" id="CHEBI:62077"/>
        <dbReference type="ChEBI" id="CHEBI:62620"/>
    </reaction>
    <physiologicalReaction direction="left-to-right" evidence="29">
        <dbReference type="Rhea" id="RHEA:43465"/>
    </physiologicalReaction>
</comment>
<evidence type="ECO:0000259" key="32">
    <source>
        <dbReference type="Pfam" id="PF00441"/>
    </source>
</evidence>
<keyword evidence="9 31" id="KW-0285">Flavoprotein</keyword>
<dbReference type="FunFam" id="1.20.140.10:FF:000020">
    <property type="entry name" value="Long-chain specific acyl-CoA dehydrogenase, mitochondrial"/>
    <property type="match status" value="1"/>
</dbReference>
<reference evidence="37" key="1">
    <citation type="submission" date="2012-12" db="EMBL/GenBank/DDBJ databases">
        <authorList>
            <person name="Hellsten U."/>
            <person name="Grimwood J."/>
            <person name="Chapman J.A."/>
            <person name="Shapiro H."/>
            <person name="Aerts A."/>
            <person name="Otillar R.P."/>
            <person name="Terry A.Y."/>
            <person name="Boore J.L."/>
            <person name="Simakov O."/>
            <person name="Marletaz F."/>
            <person name="Cho S.-J."/>
            <person name="Edsinger-Gonzales E."/>
            <person name="Havlak P."/>
            <person name="Kuo D.-H."/>
            <person name="Larsson T."/>
            <person name="Lv J."/>
            <person name="Arendt D."/>
            <person name="Savage R."/>
            <person name="Osoegawa K."/>
            <person name="de Jong P."/>
            <person name="Lindberg D.R."/>
            <person name="Seaver E.C."/>
            <person name="Weisblat D.A."/>
            <person name="Putnam N.H."/>
            <person name="Grigoriev I.V."/>
            <person name="Rokhsar D.S."/>
        </authorList>
    </citation>
    <scope>NUCLEOTIDE SEQUENCE</scope>
    <source>
        <strain evidence="37">I ESC-2004</strain>
    </source>
</reference>
<feature type="domain" description="Acyl-CoA dehydrogenase/oxidase C-terminal" evidence="32">
    <location>
        <begin position="288"/>
        <end position="437"/>
    </location>
</feature>
<evidence type="ECO:0000256" key="2">
    <source>
        <dbReference type="ARBA" id="ARBA00004305"/>
    </source>
</evidence>
<evidence type="ECO:0000259" key="34">
    <source>
        <dbReference type="Pfam" id="PF02771"/>
    </source>
</evidence>
<comment type="cofactor">
    <cofactor evidence="1 31">
        <name>FAD</name>
        <dbReference type="ChEBI" id="CHEBI:57692"/>
    </cofactor>
</comment>
<evidence type="ECO:0000259" key="33">
    <source>
        <dbReference type="Pfam" id="PF02770"/>
    </source>
</evidence>
<dbReference type="InterPro" id="IPR009100">
    <property type="entry name" value="AcylCoA_DH/oxidase_NM_dom_sf"/>
</dbReference>
<evidence type="ECO:0000256" key="31">
    <source>
        <dbReference type="RuleBase" id="RU362125"/>
    </source>
</evidence>
<evidence type="ECO:0000256" key="30">
    <source>
        <dbReference type="ARBA" id="ARBA00049224"/>
    </source>
</evidence>
<evidence type="ECO:0000256" key="5">
    <source>
        <dbReference type="ARBA" id="ARBA00011881"/>
    </source>
</evidence>
<evidence type="ECO:0000256" key="18">
    <source>
        <dbReference type="ARBA" id="ARBA00047434"/>
    </source>
</evidence>
<comment type="catalytic activity">
    <reaction evidence="30">
        <text>octadecanoyl-CoA + oxidized [electron-transfer flavoprotein] + H(+) = (2E)-octadecenoyl-CoA + reduced [electron-transfer flavoprotein]</text>
        <dbReference type="Rhea" id="RHEA:47240"/>
        <dbReference type="Rhea" id="RHEA-COMP:10685"/>
        <dbReference type="Rhea" id="RHEA-COMP:10686"/>
        <dbReference type="ChEBI" id="CHEBI:15378"/>
        <dbReference type="ChEBI" id="CHEBI:57394"/>
        <dbReference type="ChEBI" id="CHEBI:57692"/>
        <dbReference type="ChEBI" id="CHEBI:58307"/>
        <dbReference type="ChEBI" id="CHEBI:71412"/>
    </reaction>
    <physiologicalReaction direction="left-to-right" evidence="30">
        <dbReference type="Rhea" id="RHEA:47241"/>
    </physiologicalReaction>
</comment>
<sequence length="440" mass="49078">MAQNILGRANSFLQLIKPVTNSLSNNVRSNARLLSTSFRCHSNNRPEIAQSNTMLDVGNRKIFSEEHDMFRESVRRFFAEEIAPHHSEWEKAGQISREAWEKAGENGLLGVNTAEKYGGIGGDFLSTMIVIEEQMYSNCSGPGFALHSDIVMPYLAHYGTPEQIEKFIPAMVSGKCITAIAMTEPGAGSDLQGVRTNAKKDGDDWILNGSKVFITNGYMCDMVIVVAVTNPEAKSAAHGITLFLVEEGMPGFKKGKKLEKIGMKAQDTSELFFDDVRLPQSAVLGEVNKGFYYLMQELPQERILIANMAQASCEFMFEETRSYVRQRKAFGKKLANLQTIQHKLAEMKTDICVGRSFVDQCLMLHNSGGLDSQMASMAKYWATDLQNQISTKGLQMHGGWGYMWEYPIGRAFVDSRVQPIYGGANEIMKELIARNILTDK</sequence>
<dbReference type="PANTHER" id="PTHR48083:SF20">
    <property type="entry name" value="LONG-CHAIN SPECIFIC ACYL-COA DEHYDROGENASE, MITOCHONDRIAL"/>
    <property type="match status" value="1"/>
</dbReference>
<gene>
    <name evidence="35" type="ORF">CAPTEDRAFT_169517</name>
</gene>
<evidence type="ECO:0000256" key="7">
    <source>
        <dbReference type="ARBA" id="ARBA00014123"/>
    </source>
</evidence>
<keyword evidence="13" id="KW-0007">Acetylation</keyword>
<comment type="catalytic activity">
    <reaction evidence="24">
        <text>(5Z)-tetradecenoyl-CoA + oxidized [electron-transfer flavoprotein] + H(+) = (2E,5Z)-tetradecadienoyl-CoA + reduced [electron-transfer flavoprotein]</text>
        <dbReference type="Rhea" id="RHEA:47448"/>
        <dbReference type="Rhea" id="RHEA-COMP:10685"/>
        <dbReference type="Rhea" id="RHEA-COMP:10686"/>
        <dbReference type="ChEBI" id="CHEBI:15378"/>
        <dbReference type="ChEBI" id="CHEBI:57692"/>
        <dbReference type="ChEBI" id="CHEBI:58307"/>
        <dbReference type="ChEBI" id="CHEBI:84650"/>
        <dbReference type="ChEBI" id="CHEBI:87701"/>
    </reaction>
    <physiologicalReaction direction="left-to-right" evidence="24">
        <dbReference type="Rhea" id="RHEA:47449"/>
    </physiologicalReaction>
</comment>
<comment type="catalytic activity">
    <reaction evidence="20">
        <text>dodecanoyl-CoA + oxidized [electron-transfer flavoprotein] + H(+) = (2E)-dodecenoyl-CoA + reduced [electron-transfer flavoprotein]</text>
        <dbReference type="Rhea" id="RHEA:47296"/>
        <dbReference type="Rhea" id="RHEA-COMP:10685"/>
        <dbReference type="Rhea" id="RHEA-COMP:10686"/>
        <dbReference type="ChEBI" id="CHEBI:15378"/>
        <dbReference type="ChEBI" id="CHEBI:57330"/>
        <dbReference type="ChEBI" id="CHEBI:57375"/>
        <dbReference type="ChEBI" id="CHEBI:57692"/>
        <dbReference type="ChEBI" id="CHEBI:58307"/>
    </reaction>
    <physiologicalReaction direction="left-to-right" evidence="20">
        <dbReference type="Rhea" id="RHEA:47297"/>
    </physiologicalReaction>
</comment>
<dbReference type="InterPro" id="IPR006091">
    <property type="entry name" value="Acyl-CoA_Oxase/DH_mid-dom"/>
</dbReference>
<comment type="subcellular location">
    <subcellularLocation>
        <location evidence="2">Mitochondrion matrix</location>
    </subcellularLocation>
</comment>
<evidence type="ECO:0000313" key="36">
    <source>
        <dbReference type="EnsemblMetazoa" id="CapteP169517"/>
    </source>
</evidence>
<dbReference type="InterPro" id="IPR013786">
    <property type="entry name" value="AcylCoA_DH/ox_N"/>
</dbReference>
<dbReference type="UniPathway" id="UPA00660"/>
<keyword evidence="11" id="KW-0276">Fatty acid metabolism</keyword>
<dbReference type="InterPro" id="IPR006089">
    <property type="entry name" value="Acyl-CoA_DH_CS"/>
</dbReference>
<accession>R7U9G5</accession>